<dbReference type="Proteomes" id="UP001139410">
    <property type="component" value="Unassembled WGS sequence"/>
</dbReference>
<dbReference type="PROSITE" id="PS50977">
    <property type="entry name" value="HTH_TETR_2"/>
    <property type="match status" value="1"/>
</dbReference>
<accession>A0A9X1QNJ4</accession>
<feature type="DNA-binding region" description="H-T-H motif" evidence="4">
    <location>
        <begin position="49"/>
        <end position="68"/>
    </location>
</feature>
<keyword evidence="7" id="KW-1185">Reference proteome</keyword>
<dbReference type="PRINTS" id="PR00455">
    <property type="entry name" value="HTHTETR"/>
</dbReference>
<gene>
    <name evidence="6" type="ORF">LVY65_09585</name>
</gene>
<dbReference type="InterPro" id="IPR050109">
    <property type="entry name" value="HTH-type_TetR-like_transc_reg"/>
</dbReference>
<dbReference type="RefSeq" id="WP_235067844.1">
    <property type="nucleotide sequence ID" value="NZ_JAKFGM010000002.1"/>
</dbReference>
<keyword evidence="2 4" id="KW-0238">DNA-binding</keyword>
<name>A0A9X1QNJ4_9SPHN</name>
<sequence>MSSLDAHKCVTNVRPYRMGKRAEKLDETRQRIVEAAVDLHSSLGPARTTVSQIAERAGVQRHTYYAHFPDERELYLACSGLALERDPLPDLELLHLLPAGPGRVRIGLERLYSWYERNEQLAACVLRDAEHHELTREMVELRLTPFFSNCSRLLGEGMGERSQSLLGVALEFRCWRSLSEKMTPATAAELMSDAIACL</sequence>
<dbReference type="GO" id="GO:0003700">
    <property type="term" value="F:DNA-binding transcription factor activity"/>
    <property type="evidence" value="ECO:0007669"/>
    <property type="project" value="TreeGrafter"/>
</dbReference>
<dbReference type="InterPro" id="IPR009057">
    <property type="entry name" value="Homeodomain-like_sf"/>
</dbReference>
<evidence type="ECO:0000256" key="1">
    <source>
        <dbReference type="ARBA" id="ARBA00023015"/>
    </source>
</evidence>
<evidence type="ECO:0000256" key="4">
    <source>
        <dbReference type="PROSITE-ProRule" id="PRU00335"/>
    </source>
</evidence>
<evidence type="ECO:0000256" key="3">
    <source>
        <dbReference type="ARBA" id="ARBA00023163"/>
    </source>
</evidence>
<evidence type="ECO:0000256" key="2">
    <source>
        <dbReference type="ARBA" id="ARBA00023125"/>
    </source>
</evidence>
<keyword evidence="1" id="KW-0805">Transcription regulation</keyword>
<organism evidence="6 7">
    <name type="scientific">Sphingomonas cremea</name>
    <dbReference type="NCBI Taxonomy" id="2904799"/>
    <lineage>
        <taxon>Bacteria</taxon>
        <taxon>Pseudomonadati</taxon>
        <taxon>Pseudomonadota</taxon>
        <taxon>Alphaproteobacteria</taxon>
        <taxon>Sphingomonadales</taxon>
        <taxon>Sphingomonadaceae</taxon>
        <taxon>Sphingomonas</taxon>
    </lineage>
</organism>
<dbReference type="PANTHER" id="PTHR30055:SF234">
    <property type="entry name" value="HTH-TYPE TRANSCRIPTIONAL REGULATOR BETI"/>
    <property type="match status" value="1"/>
</dbReference>
<dbReference type="Pfam" id="PF00440">
    <property type="entry name" value="TetR_N"/>
    <property type="match status" value="1"/>
</dbReference>
<protein>
    <submittedName>
        <fullName evidence="6">TetR/AcrR family transcriptional regulator</fullName>
    </submittedName>
</protein>
<dbReference type="SUPFAM" id="SSF46689">
    <property type="entry name" value="Homeodomain-like"/>
    <property type="match status" value="1"/>
</dbReference>
<comment type="caution">
    <text evidence="6">The sequence shown here is derived from an EMBL/GenBank/DDBJ whole genome shotgun (WGS) entry which is preliminary data.</text>
</comment>
<evidence type="ECO:0000259" key="5">
    <source>
        <dbReference type="PROSITE" id="PS50977"/>
    </source>
</evidence>
<dbReference type="AlphaFoldDB" id="A0A9X1QNJ4"/>
<proteinExistence type="predicted"/>
<evidence type="ECO:0000313" key="6">
    <source>
        <dbReference type="EMBL" id="MCF2515312.1"/>
    </source>
</evidence>
<evidence type="ECO:0000313" key="7">
    <source>
        <dbReference type="Proteomes" id="UP001139410"/>
    </source>
</evidence>
<feature type="domain" description="HTH tetR-type" evidence="5">
    <location>
        <begin position="26"/>
        <end position="86"/>
    </location>
</feature>
<dbReference type="PANTHER" id="PTHR30055">
    <property type="entry name" value="HTH-TYPE TRANSCRIPTIONAL REGULATOR RUTR"/>
    <property type="match status" value="1"/>
</dbReference>
<dbReference type="EMBL" id="JAKFGM010000002">
    <property type="protein sequence ID" value="MCF2515312.1"/>
    <property type="molecule type" value="Genomic_DNA"/>
</dbReference>
<dbReference type="InterPro" id="IPR001647">
    <property type="entry name" value="HTH_TetR"/>
</dbReference>
<dbReference type="GO" id="GO:0000976">
    <property type="term" value="F:transcription cis-regulatory region binding"/>
    <property type="evidence" value="ECO:0007669"/>
    <property type="project" value="TreeGrafter"/>
</dbReference>
<reference evidence="6" key="1">
    <citation type="submission" date="2022-01" db="EMBL/GenBank/DDBJ databases">
        <authorList>
            <person name="Jo J.-H."/>
            <person name="Im W.-T."/>
        </authorList>
    </citation>
    <scope>NUCLEOTIDE SEQUENCE</scope>
    <source>
        <strain evidence="6">G124</strain>
    </source>
</reference>
<keyword evidence="3" id="KW-0804">Transcription</keyword>
<dbReference type="Gene3D" id="1.10.357.10">
    <property type="entry name" value="Tetracycline Repressor, domain 2"/>
    <property type="match status" value="1"/>
</dbReference>